<dbReference type="SUPFAM" id="SSF47391">
    <property type="entry name" value="Dimerization-anchoring domain of cAMP-dependent PK regulatory subunit"/>
    <property type="match status" value="1"/>
</dbReference>
<feature type="compositionally biased region" description="Low complexity" evidence="1">
    <location>
        <begin position="180"/>
        <end position="196"/>
    </location>
</feature>
<evidence type="ECO:0000313" key="3">
    <source>
        <dbReference type="Proteomes" id="UP000007819"/>
    </source>
</evidence>
<feature type="compositionally biased region" description="Low complexity" evidence="1">
    <location>
        <begin position="386"/>
        <end position="397"/>
    </location>
</feature>
<name>A0A8R2NLE1_ACYPI</name>
<protein>
    <submittedName>
        <fullName evidence="2">Uncharacterized protein</fullName>
    </submittedName>
</protein>
<feature type="compositionally biased region" description="Polar residues" evidence="1">
    <location>
        <begin position="832"/>
        <end position="849"/>
    </location>
</feature>
<feature type="compositionally biased region" description="Acidic residues" evidence="1">
    <location>
        <begin position="949"/>
        <end position="968"/>
    </location>
</feature>
<proteinExistence type="predicted"/>
<dbReference type="Gene3D" id="1.20.5.190">
    <property type="match status" value="2"/>
</dbReference>
<dbReference type="PROSITE" id="PS50096">
    <property type="entry name" value="IQ"/>
    <property type="match status" value="3"/>
</dbReference>
<feature type="region of interest" description="Disordered" evidence="1">
    <location>
        <begin position="637"/>
        <end position="668"/>
    </location>
</feature>
<dbReference type="GO" id="GO:0005516">
    <property type="term" value="F:calmodulin binding"/>
    <property type="evidence" value="ECO:0007669"/>
    <property type="project" value="TreeGrafter"/>
</dbReference>
<dbReference type="InterPro" id="IPR027417">
    <property type="entry name" value="P-loop_NTPase"/>
</dbReference>
<reference evidence="2" key="2">
    <citation type="submission" date="2022-06" db="UniProtKB">
        <authorList>
            <consortium name="EnsemblMetazoa"/>
        </authorList>
    </citation>
    <scope>IDENTIFICATION</scope>
</reference>
<reference evidence="3" key="1">
    <citation type="submission" date="2010-06" db="EMBL/GenBank/DDBJ databases">
        <authorList>
            <person name="Jiang H."/>
            <person name="Abraham K."/>
            <person name="Ali S."/>
            <person name="Alsbrooks S.L."/>
            <person name="Anim B.N."/>
            <person name="Anosike U.S."/>
            <person name="Attaway T."/>
            <person name="Bandaranaike D.P."/>
            <person name="Battles P.K."/>
            <person name="Bell S.N."/>
            <person name="Bell A.V."/>
            <person name="Beltran B."/>
            <person name="Bickham C."/>
            <person name="Bustamante Y."/>
            <person name="Caleb T."/>
            <person name="Canada A."/>
            <person name="Cardenas V."/>
            <person name="Carter K."/>
            <person name="Chacko J."/>
            <person name="Chandrabose M.N."/>
            <person name="Chavez D."/>
            <person name="Chavez A."/>
            <person name="Chen L."/>
            <person name="Chu H.-S."/>
            <person name="Claassen K.J."/>
            <person name="Cockrell R."/>
            <person name="Collins M."/>
            <person name="Cooper J.A."/>
            <person name="Cree A."/>
            <person name="Curry S.M."/>
            <person name="Da Y."/>
            <person name="Dao M.D."/>
            <person name="Das B."/>
            <person name="Davila M.-L."/>
            <person name="Davy-Carroll L."/>
            <person name="Denson S."/>
            <person name="Dinh H."/>
            <person name="Ebong V.E."/>
            <person name="Edwards J.R."/>
            <person name="Egan A."/>
            <person name="El-Daye J."/>
            <person name="Escobedo L."/>
            <person name="Fernandez S."/>
            <person name="Fernando P.R."/>
            <person name="Flagg N."/>
            <person name="Forbes L.D."/>
            <person name="Fowler R.G."/>
            <person name="Fu Q."/>
            <person name="Gabisi R.A."/>
            <person name="Ganer J."/>
            <person name="Garbino Pronczuk A."/>
            <person name="Garcia R.M."/>
            <person name="Garner T."/>
            <person name="Garrett T.E."/>
            <person name="Gonzalez D.A."/>
            <person name="Hamid H."/>
            <person name="Hawkins E.S."/>
            <person name="Hirani K."/>
            <person name="Hogues M.E."/>
            <person name="Hollins B."/>
            <person name="Hsiao C.-H."/>
            <person name="Jabil R."/>
            <person name="James M.L."/>
            <person name="Jhangiani S.N."/>
            <person name="Johnson B."/>
            <person name="Johnson Q."/>
            <person name="Joshi V."/>
            <person name="Kalu J.B."/>
            <person name="Kam C."/>
            <person name="Kashfia A."/>
            <person name="Keebler J."/>
            <person name="Kisamo H."/>
            <person name="Kovar C.L."/>
            <person name="Lago L.A."/>
            <person name="Lai C.-Y."/>
            <person name="Laidlaw J."/>
            <person name="Lara F."/>
            <person name="Le T.-K."/>
            <person name="Lee S.L."/>
            <person name="Legall F.H."/>
            <person name="Lemon S.J."/>
            <person name="Lewis L.R."/>
            <person name="Li B."/>
            <person name="Liu Y."/>
            <person name="Liu Y.-S."/>
            <person name="Lopez J."/>
            <person name="Lozado R.J."/>
            <person name="Lu J."/>
            <person name="Madu R.C."/>
            <person name="Maheshwari M."/>
            <person name="Maheshwari R."/>
            <person name="Malloy K."/>
            <person name="Martinez E."/>
            <person name="Mathew T."/>
            <person name="Mercado I.C."/>
            <person name="Mercado C."/>
            <person name="Meyer B."/>
            <person name="Montgomery K."/>
            <person name="Morgan M.B."/>
            <person name="Munidasa M."/>
            <person name="Nazareth L.V."/>
            <person name="Nelson J."/>
            <person name="Ng B.M."/>
            <person name="Nguyen N.B."/>
            <person name="Nguyen P.Q."/>
            <person name="Nguyen T."/>
            <person name="Obregon M."/>
            <person name="Okwuonu G.O."/>
            <person name="Onwere C.G."/>
            <person name="Orozco G."/>
            <person name="Parra A."/>
            <person name="Patel S."/>
            <person name="Patil S."/>
            <person name="Perez A."/>
            <person name="Perez Y."/>
            <person name="Pham C."/>
            <person name="Primus E.L."/>
            <person name="Pu L.-L."/>
            <person name="Puazo M."/>
            <person name="Qin X."/>
            <person name="Quiroz J.B."/>
            <person name="Reese J."/>
            <person name="Richards S."/>
            <person name="Rives C.M."/>
            <person name="Robberts R."/>
            <person name="Ruiz S.J."/>
            <person name="Ruiz M.J."/>
            <person name="Santibanez J."/>
            <person name="Schneider B.W."/>
            <person name="Sisson I."/>
            <person name="Smith M."/>
            <person name="Sodergren E."/>
            <person name="Song X.-Z."/>
            <person name="Song B.B."/>
            <person name="Summersgill H."/>
            <person name="Thelus R."/>
            <person name="Thornton R.D."/>
            <person name="Trejos Z.Y."/>
            <person name="Usmani K."/>
            <person name="Vattathil S."/>
            <person name="Villasana D."/>
            <person name="Walker D.L."/>
            <person name="Wang S."/>
            <person name="Wang K."/>
            <person name="White C.S."/>
            <person name="Williams A.C."/>
            <person name="Williamson J."/>
            <person name="Wilson K."/>
            <person name="Woghiren I.O."/>
            <person name="Woodworth J.R."/>
            <person name="Worley K.C."/>
            <person name="Wright R.A."/>
            <person name="Wu W."/>
            <person name="Young L."/>
            <person name="Zhang L."/>
            <person name="Zhang J."/>
            <person name="Zhu Y."/>
            <person name="Muzny D.M."/>
            <person name="Weinstock G."/>
            <person name="Gibbs R.A."/>
        </authorList>
    </citation>
    <scope>NUCLEOTIDE SEQUENCE [LARGE SCALE GENOMIC DNA]</scope>
    <source>
        <strain evidence="3">LSR1</strain>
    </source>
</reference>
<evidence type="ECO:0000313" key="2">
    <source>
        <dbReference type="EnsemblMetazoa" id="XP_029342776.1"/>
    </source>
</evidence>
<dbReference type="GeneID" id="100164443"/>
<feature type="compositionally biased region" description="Basic and acidic residues" evidence="1">
    <location>
        <begin position="646"/>
        <end position="655"/>
    </location>
</feature>
<sequence length="1043" mass="113427">MVDRRMAYEAYRKRTEIPRGLDYLAERLVRAVIRVQPKNVHEFAAQFFDGLLRQRDHSSKSRSSSPERGFEPPNFETVPVTRQPKKSYNTSATGISDDRVYSDVEYDEDSDEDMAMKCDDFEKYALDIEDDLRSVHYVEATALTTLAATSSSVAIIGTTAKCKSAGASPATAKSNPADTSPPIRRQQSSSPSSSASPLPPGPRPPLIGSVSQPLLDDGKQTSVRKLDSEIKTIAVVSSAPEKETEEMWLSEEQWTEHLATKSGHRVIRSLAEDAGPPPPSPSPFSASAHQWPLQWPVAGCSKQTNLDRIPVGVIEVLDCEPVDQRRPPPTKAQRFPKAQRASRGDQNIPLPVIHAMGLKSDSLNHEDMFKTMRVQPSSSDKHGFRSRTGTGSSTFDSSSRKPFLRQSNETKPRYTEDEFSAATGWMINMPVFAKCPPAKSKSLPSREVPSKNRDSEVEMTEKQHCVHRGSSLPYDNNGAETSTEIIKRNIDDKVKIPTTHGCDTIIPHAIDKPDSLKNSNNHSENHKLDVEAATEKINPIDVPNEVQPVHKAEKELVNTQAVDKKNVNDVEEAPVKKQELEDSKTDNSSDLKKQEPESETEFRLTMIHSVREAVNRICEQAVEKTAAIVRGLNKRNSTSTLTSSLQDRDQSEHTDNVSSEFSLPPLPQQYPLDLTMLQLPTETSWPPPPKIYESDEHTLAPEYSFDLPDPPTDIYQVDTETEKLDITDEEMKATGLPSDDDTETGDGVVENDHPDNEIDAVMKSTANGGSSDGSVEAAIIVAQDNGADDRAATTIQAVYRGFRARKYVEAVNAAAVKIQAGFRGYRVRQSLKNAAPSTATTTTDESQCWSDDDQKSVVSVTYAPLKEYGCEPRGAGDGRGDNGSDDGGDGPSPVVGIGDSVSGVPGNVGDGGGDRGGDHGGDGDGRSGVGNIGGAHVDAGPGVIGVGVYEDDDDDDDELQTGDDEVFERDDKDISGGDNVGNLVTKPTTTLSEPATPTEVSTPDNAAEADELVQAAIKIQARVRGFAARKRFNEEKNDGSDKK</sequence>
<feature type="region of interest" description="Disordered" evidence="1">
    <location>
        <begin position="373"/>
        <end position="414"/>
    </location>
</feature>
<dbReference type="FunFam" id="1.20.5.190:FF:000055">
    <property type="entry name" value="Putative microtubule-associated protein futsch"/>
    <property type="match status" value="1"/>
</dbReference>
<feature type="region of interest" description="Disordered" evidence="1">
    <location>
        <begin position="437"/>
        <end position="478"/>
    </location>
</feature>
<dbReference type="Gene3D" id="1.20.890.10">
    <property type="entry name" value="cAMP-dependent protein kinase regulatory subunit, dimerization-anchoring domain"/>
    <property type="match status" value="1"/>
</dbReference>
<dbReference type="Pfam" id="PF00612">
    <property type="entry name" value="IQ"/>
    <property type="match status" value="3"/>
</dbReference>
<dbReference type="InterPro" id="IPR047579">
    <property type="entry name" value="DD_CABYR_SP17"/>
</dbReference>
<feature type="compositionally biased region" description="Basic and acidic residues" evidence="1">
    <location>
        <begin position="448"/>
        <end position="464"/>
    </location>
</feature>
<dbReference type="AlphaFoldDB" id="A0A8R2NLE1"/>
<accession>A0A8R2NLE1</accession>
<feature type="region of interest" description="Disordered" evidence="1">
    <location>
        <begin position="868"/>
        <end position="1005"/>
    </location>
</feature>
<dbReference type="SMART" id="SM00015">
    <property type="entry name" value="IQ"/>
    <property type="match status" value="3"/>
</dbReference>
<feature type="region of interest" description="Disordered" evidence="1">
    <location>
        <begin position="164"/>
        <end position="223"/>
    </location>
</feature>
<feature type="compositionally biased region" description="Basic and acidic residues" evidence="1">
    <location>
        <begin position="912"/>
        <end position="925"/>
    </location>
</feature>
<organism evidence="2 3">
    <name type="scientific">Acyrthosiphon pisum</name>
    <name type="common">Pea aphid</name>
    <dbReference type="NCBI Taxonomy" id="7029"/>
    <lineage>
        <taxon>Eukaryota</taxon>
        <taxon>Metazoa</taxon>
        <taxon>Ecdysozoa</taxon>
        <taxon>Arthropoda</taxon>
        <taxon>Hexapoda</taxon>
        <taxon>Insecta</taxon>
        <taxon>Pterygota</taxon>
        <taxon>Neoptera</taxon>
        <taxon>Paraneoptera</taxon>
        <taxon>Hemiptera</taxon>
        <taxon>Sternorrhyncha</taxon>
        <taxon>Aphidomorpha</taxon>
        <taxon>Aphidoidea</taxon>
        <taxon>Aphididae</taxon>
        <taxon>Macrosiphini</taxon>
        <taxon>Acyrthosiphon</taxon>
    </lineage>
</organism>
<feature type="compositionally biased region" description="Low complexity" evidence="1">
    <location>
        <begin position="891"/>
        <end position="905"/>
    </location>
</feature>
<dbReference type="CDD" id="cd12100">
    <property type="entry name" value="DD_CABYR_SP17"/>
    <property type="match status" value="1"/>
</dbReference>
<feature type="compositionally biased region" description="Polar residues" evidence="1">
    <location>
        <begin position="985"/>
        <end position="1004"/>
    </location>
</feature>
<feature type="region of interest" description="Disordered" evidence="1">
    <location>
        <begin position="558"/>
        <end position="601"/>
    </location>
</feature>
<dbReference type="Proteomes" id="UP000007819">
    <property type="component" value="Chromosome X"/>
</dbReference>
<dbReference type="PANTHER" id="PTHR10699:SF11">
    <property type="entry name" value="IGLOO, ISOFORM A"/>
    <property type="match status" value="1"/>
</dbReference>
<feature type="compositionally biased region" description="Basic and acidic residues" evidence="1">
    <location>
        <begin position="868"/>
        <end position="882"/>
    </location>
</feature>
<dbReference type="RefSeq" id="XP_029342776.1">
    <property type="nucleotide sequence ID" value="XM_029486916.1"/>
</dbReference>
<evidence type="ECO:0000256" key="1">
    <source>
        <dbReference type="SAM" id="MobiDB-lite"/>
    </source>
</evidence>
<dbReference type="KEGG" id="api:100164443"/>
<feature type="region of interest" description="Disordered" evidence="1">
    <location>
        <begin position="56"/>
        <end position="94"/>
    </location>
</feature>
<dbReference type="CDD" id="cd23767">
    <property type="entry name" value="IQCD"/>
    <property type="match status" value="3"/>
</dbReference>
<feature type="region of interest" description="Disordered" evidence="1">
    <location>
        <begin position="832"/>
        <end position="854"/>
    </location>
</feature>
<dbReference type="InterPro" id="IPR000048">
    <property type="entry name" value="IQ_motif_EF-hand-BS"/>
</dbReference>
<feature type="region of interest" description="Disordered" evidence="1">
    <location>
        <begin position="322"/>
        <end position="346"/>
    </location>
</feature>
<dbReference type="SUPFAM" id="SSF52540">
    <property type="entry name" value="P-loop containing nucleoside triphosphate hydrolases"/>
    <property type="match status" value="1"/>
</dbReference>
<dbReference type="EnsemblMetazoa" id="XM_029486916.1">
    <property type="protein sequence ID" value="XP_029342776.1"/>
    <property type="gene ID" value="LOC100164443"/>
</dbReference>
<dbReference type="OrthoDB" id="252964at2759"/>
<dbReference type="PANTHER" id="PTHR10699">
    <property type="entry name" value="NEUROMODULIN"/>
    <property type="match status" value="1"/>
</dbReference>
<keyword evidence="3" id="KW-1185">Reference proteome</keyword>